<evidence type="ECO:0000256" key="11">
    <source>
        <dbReference type="ARBA" id="ARBA00022827"/>
    </source>
</evidence>
<dbReference type="InterPro" id="IPR005117">
    <property type="entry name" value="NiRdtase/SiRdtase_haem-b_fer"/>
</dbReference>
<evidence type="ECO:0000256" key="2">
    <source>
        <dbReference type="ARBA" id="ARBA00001966"/>
    </source>
</evidence>
<dbReference type="PANTHER" id="PTHR43809">
    <property type="entry name" value="NITRITE REDUCTASE (NADH) LARGE SUBUNIT"/>
    <property type="match status" value="1"/>
</dbReference>
<dbReference type="SUPFAM" id="SSF55124">
    <property type="entry name" value="Nitrite/Sulfite reductase N-terminal domain-like"/>
    <property type="match status" value="1"/>
</dbReference>
<evidence type="ECO:0000313" key="19">
    <source>
        <dbReference type="EMBL" id="CAE8612870.1"/>
    </source>
</evidence>
<dbReference type="GO" id="GO:0051537">
    <property type="term" value="F:2 iron, 2 sulfur cluster binding"/>
    <property type="evidence" value="ECO:0007669"/>
    <property type="project" value="UniProtKB-KW"/>
</dbReference>
<evidence type="ECO:0000256" key="12">
    <source>
        <dbReference type="ARBA" id="ARBA00023002"/>
    </source>
</evidence>
<evidence type="ECO:0000313" key="20">
    <source>
        <dbReference type="Proteomes" id="UP000654075"/>
    </source>
</evidence>
<comment type="cofactor">
    <cofactor evidence="1">
        <name>siroheme</name>
        <dbReference type="ChEBI" id="CHEBI:60052"/>
    </cofactor>
</comment>
<keyword evidence="6" id="KW-0004">4Fe-4S</keyword>
<dbReference type="PRINTS" id="PR00368">
    <property type="entry name" value="FADPNR"/>
</dbReference>
<dbReference type="CDD" id="cd19944">
    <property type="entry name" value="NirB_Fer2_BFD-like_2"/>
    <property type="match status" value="1"/>
</dbReference>
<dbReference type="Pfam" id="PF03460">
    <property type="entry name" value="NIR_SIR_ferr"/>
    <property type="match status" value="1"/>
</dbReference>
<dbReference type="GO" id="GO:0050660">
    <property type="term" value="F:flavin adenine dinucleotide binding"/>
    <property type="evidence" value="ECO:0007669"/>
    <property type="project" value="InterPro"/>
</dbReference>
<dbReference type="Pfam" id="PF18267">
    <property type="entry name" value="Rubredoxin_C"/>
    <property type="match status" value="1"/>
</dbReference>
<dbReference type="SUPFAM" id="SSF51905">
    <property type="entry name" value="FAD/NAD(P)-binding domain"/>
    <property type="match status" value="1"/>
</dbReference>
<dbReference type="InterPro" id="IPR036922">
    <property type="entry name" value="Rieske_2Fe-2S_sf"/>
</dbReference>
<proteinExistence type="inferred from homology"/>
<keyword evidence="14" id="KW-0411">Iron-sulfur</keyword>
<evidence type="ECO:0000256" key="16">
    <source>
        <dbReference type="ARBA" id="ARBA00034078"/>
    </source>
</evidence>
<keyword evidence="12" id="KW-0560">Oxidoreductase</keyword>
<comment type="cofactor">
    <cofactor evidence="3">
        <name>FAD</name>
        <dbReference type="ChEBI" id="CHEBI:57692"/>
    </cofactor>
</comment>
<dbReference type="InterPro" id="IPR023753">
    <property type="entry name" value="FAD/NAD-binding_dom"/>
</dbReference>
<dbReference type="NCBIfam" id="TIGR02374">
    <property type="entry name" value="nitri_red_nirB"/>
    <property type="match status" value="1"/>
</dbReference>
<dbReference type="FunFam" id="3.30.413.10:FF:000007">
    <property type="entry name" value="Nitrite reductase [NAD(P)H] large subunit"/>
    <property type="match status" value="1"/>
</dbReference>
<evidence type="ECO:0000256" key="15">
    <source>
        <dbReference type="ARBA" id="ARBA00023063"/>
    </source>
</evidence>
<dbReference type="GO" id="GO:0008942">
    <property type="term" value="F:nitrite reductase [NAD(P)H] activity"/>
    <property type="evidence" value="ECO:0007669"/>
    <property type="project" value="InterPro"/>
</dbReference>
<dbReference type="SUPFAM" id="SSF56014">
    <property type="entry name" value="Nitrite and sulphite reductase 4Fe-4S domain-like"/>
    <property type="match status" value="1"/>
</dbReference>
<dbReference type="EMBL" id="CAJNNV010025172">
    <property type="protein sequence ID" value="CAE8612870.1"/>
    <property type="molecule type" value="Genomic_DNA"/>
</dbReference>
<evidence type="ECO:0000256" key="13">
    <source>
        <dbReference type="ARBA" id="ARBA00023004"/>
    </source>
</evidence>
<dbReference type="Gene3D" id="3.50.50.60">
    <property type="entry name" value="FAD/NAD(P)-binding domain"/>
    <property type="match status" value="2"/>
</dbReference>
<dbReference type="GO" id="GO:0020037">
    <property type="term" value="F:heme binding"/>
    <property type="evidence" value="ECO:0007669"/>
    <property type="project" value="InterPro"/>
</dbReference>
<comment type="pathway">
    <text evidence="4">Nitrogen metabolism; nitrate reduction (assimilation).</text>
</comment>
<dbReference type="PROSITE" id="PS51300">
    <property type="entry name" value="NIRD"/>
    <property type="match status" value="1"/>
</dbReference>
<gene>
    <name evidence="19" type="ORF">PGLA1383_LOCUS30657</name>
</gene>
<evidence type="ECO:0000256" key="7">
    <source>
        <dbReference type="ARBA" id="ARBA00022617"/>
    </source>
</evidence>
<name>A0A813FQG3_POLGL</name>
<keyword evidence="11" id="KW-0274">FAD</keyword>
<dbReference type="AlphaFoldDB" id="A0A813FQG3"/>
<dbReference type="InterPro" id="IPR016156">
    <property type="entry name" value="FAD/NAD-linked_Rdtase_dimer_sf"/>
</dbReference>
<comment type="cofactor">
    <cofactor evidence="16">
        <name>[2Fe-2S] cluster</name>
        <dbReference type="ChEBI" id="CHEBI:190135"/>
    </cofactor>
</comment>
<comment type="caution">
    <text evidence="19">The sequence shown here is derived from an EMBL/GenBank/DDBJ whole genome shotgun (WGS) entry which is preliminary data.</text>
</comment>
<dbReference type="InterPro" id="IPR036136">
    <property type="entry name" value="Nit/Sulf_reduc_fer-like_dom_sf"/>
</dbReference>
<dbReference type="PROSITE" id="PS51296">
    <property type="entry name" value="RIESKE"/>
    <property type="match status" value="1"/>
</dbReference>
<feature type="domain" description="Rieske" evidence="18">
    <location>
        <begin position="913"/>
        <end position="1018"/>
    </location>
</feature>
<dbReference type="GO" id="GO:0042128">
    <property type="term" value="P:nitrate assimilation"/>
    <property type="evidence" value="ECO:0007669"/>
    <property type="project" value="UniProtKB-UniPathway"/>
</dbReference>
<comment type="similarity">
    <text evidence="5">Belongs to the nitrite and sulfite reductase 4Fe-4S domain family.</text>
</comment>
<dbReference type="GO" id="GO:0051539">
    <property type="term" value="F:4 iron, 4 sulfur cluster binding"/>
    <property type="evidence" value="ECO:0007669"/>
    <property type="project" value="UniProtKB-KW"/>
</dbReference>
<dbReference type="UniPathway" id="UPA00653"/>
<evidence type="ECO:0000256" key="17">
    <source>
        <dbReference type="SAM" id="Phobius"/>
    </source>
</evidence>
<keyword evidence="7" id="KW-0349">Heme</keyword>
<dbReference type="InterPro" id="IPR006066">
    <property type="entry name" value="NO2/SO3_Rdtase_FeS/sirohaem_BS"/>
</dbReference>
<dbReference type="InterPro" id="IPR036188">
    <property type="entry name" value="FAD/NAD-bd_sf"/>
</dbReference>
<dbReference type="InterPro" id="IPR012744">
    <property type="entry name" value="Nitri_red_NirB"/>
</dbReference>
<dbReference type="Gene3D" id="3.30.413.10">
    <property type="entry name" value="Sulfite Reductase Hemoprotein, domain 1"/>
    <property type="match status" value="1"/>
</dbReference>
<keyword evidence="13" id="KW-0408">Iron</keyword>
<comment type="cofactor">
    <cofactor evidence="2">
        <name>[4Fe-4S] cluster</name>
        <dbReference type="ChEBI" id="CHEBI:49883"/>
    </cofactor>
</comment>
<dbReference type="InterPro" id="IPR012748">
    <property type="entry name" value="Rieske-like_NirD"/>
</dbReference>
<evidence type="ECO:0000256" key="3">
    <source>
        <dbReference type="ARBA" id="ARBA00001974"/>
    </source>
</evidence>
<dbReference type="PROSITE" id="PS00365">
    <property type="entry name" value="NIR_SIR"/>
    <property type="match status" value="1"/>
</dbReference>
<accession>A0A813FQG3</accession>
<dbReference type="PRINTS" id="PR00411">
    <property type="entry name" value="PNDRDTASEI"/>
</dbReference>
<reference evidence="19" key="1">
    <citation type="submission" date="2021-02" db="EMBL/GenBank/DDBJ databases">
        <authorList>
            <person name="Dougan E. K."/>
            <person name="Rhodes N."/>
            <person name="Thang M."/>
            <person name="Chan C."/>
        </authorList>
    </citation>
    <scope>NUCLEOTIDE SEQUENCE</scope>
</reference>
<protein>
    <recommendedName>
        <fullName evidence="18">Rieske domain-containing protein</fullName>
    </recommendedName>
</protein>
<evidence type="ECO:0000256" key="9">
    <source>
        <dbReference type="ARBA" id="ARBA00022714"/>
    </source>
</evidence>
<dbReference type="InterPro" id="IPR052034">
    <property type="entry name" value="NasD-like"/>
</dbReference>
<dbReference type="Pfam" id="PF04324">
    <property type="entry name" value="Fer2_BFD"/>
    <property type="match status" value="1"/>
</dbReference>
<keyword evidence="9" id="KW-0001">2Fe-2S</keyword>
<dbReference type="Gene3D" id="2.102.10.10">
    <property type="entry name" value="Rieske [2Fe-2S] iron-sulphur domain"/>
    <property type="match status" value="1"/>
</dbReference>
<keyword evidence="17" id="KW-0472">Membrane</keyword>
<dbReference type="InterPro" id="IPR017941">
    <property type="entry name" value="Rieske_2Fe-2S"/>
</dbReference>
<evidence type="ECO:0000259" key="18">
    <source>
        <dbReference type="PROSITE" id="PS51296"/>
    </source>
</evidence>
<keyword evidence="17" id="KW-0812">Transmembrane</keyword>
<feature type="transmembrane region" description="Helical" evidence="17">
    <location>
        <begin position="1056"/>
        <end position="1077"/>
    </location>
</feature>
<dbReference type="InterPro" id="IPR045854">
    <property type="entry name" value="NO2/SO3_Rdtase_4Fe4S_sf"/>
</dbReference>
<evidence type="ECO:0000256" key="14">
    <source>
        <dbReference type="ARBA" id="ARBA00023014"/>
    </source>
</evidence>
<dbReference type="PANTHER" id="PTHR43809:SF1">
    <property type="entry name" value="NITRITE REDUCTASE (NADH) LARGE SUBUNIT"/>
    <property type="match status" value="1"/>
</dbReference>
<keyword evidence="20" id="KW-1185">Reference proteome</keyword>
<dbReference type="SUPFAM" id="SSF50022">
    <property type="entry name" value="ISP domain"/>
    <property type="match status" value="1"/>
</dbReference>
<dbReference type="InterPro" id="IPR007419">
    <property type="entry name" value="BFD-like_2Fe2S-bd_dom"/>
</dbReference>
<dbReference type="OrthoDB" id="417093at2759"/>
<evidence type="ECO:0000256" key="6">
    <source>
        <dbReference type="ARBA" id="ARBA00022485"/>
    </source>
</evidence>
<dbReference type="PRINTS" id="PR00397">
    <property type="entry name" value="SIROHAEM"/>
</dbReference>
<keyword evidence="8" id="KW-0285">Flavoprotein</keyword>
<evidence type="ECO:0000256" key="8">
    <source>
        <dbReference type="ARBA" id="ARBA00022630"/>
    </source>
</evidence>
<keyword evidence="17" id="KW-1133">Transmembrane helix</keyword>
<keyword evidence="10" id="KW-0479">Metal-binding</keyword>
<organism evidence="19 20">
    <name type="scientific">Polarella glacialis</name>
    <name type="common">Dinoflagellate</name>
    <dbReference type="NCBI Taxonomy" id="89957"/>
    <lineage>
        <taxon>Eukaryota</taxon>
        <taxon>Sar</taxon>
        <taxon>Alveolata</taxon>
        <taxon>Dinophyceae</taxon>
        <taxon>Suessiales</taxon>
        <taxon>Suessiaceae</taxon>
        <taxon>Polarella</taxon>
    </lineage>
</organism>
<dbReference type="Pfam" id="PF13806">
    <property type="entry name" value="Rieske_2"/>
    <property type="match status" value="1"/>
</dbReference>
<evidence type="ECO:0000256" key="10">
    <source>
        <dbReference type="ARBA" id="ARBA00022723"/>
    </source>
</evidence>
<evidence type="ECO:0000256" key="5">
    <source>
        <dbReference type="ARBA" id="ARBA00010429"/>
    </source>
</evidence>
<dbReference type="Gene3D" id="3.30.390.30">
    <property type="match status" value="1"/>
</dbReference>
<dbReference type="GO" id="GO:0050661">
    <property type="term" value="F:NADP binding"/>
    <property type="evidence" value="ECO:0007669"/>
    <property type="project" value="InterPro"/>
</dbReference>
<dbReference type="InterPro" id="IPR041854">
    <property type="entry name" value="BFD-like_2Fe2S-bd_dom_sf"/>
</dbReference>
<keyword evidence="15" id="KW-0534">Nitrate assimilation</keyword>
<dbReference type="GO" id="GO:0046872">
    <property type="term" value="F:metal ion binding"/>
    <property type="evidence" value="ECO:0007669"/>
    <property type="project" value="UniProtKB-KW"/>
</dbReference>
<dbReference type="Pfam" id="PF07992">
    <property type="entry name" value="Pyr_redox_2"/>
    <property type="match status" value="1"/>
</dbReference>
<sequence>MAAKKSVLVVGHGPIGHSFIEKLVERHADFEISVLCEEPRPAYNRVMLTQYFEDKDADKHDAMKLSYVSEAELKELSVKLIYGRAIAIDREARSVSYTMLGKGEEGSSSVSYDVLVLATGSFCFVPPVPGMTLPEKKNVHWPDDPASRPEGVFVYRTIEDLEGLLTAAKAGATRAVVIGGGLLGLEAAKAVYDLKMESHVLEMAPYLMPTQLNEPAGTVLTQKIQALGISVHVGIQIKEIVHTEDGKVRGIRILEKGADEPVLLECDLVVVSCGVRPRDSLAGNCGLELGARGGVKVDASLRSSDEHIYAIGEVAAIGGTFCYGLWGPGVEQAEALVKNLVDGPGSMEYTSSDLSTKLKLLGVEVASFGRTADFWFKRQFDGKDPEVKSLECRDEVSGTYRRLCFTADGSKLMGGILIGDAKDYSKLLQLSKKADLGGNDAAGLTYGRPPPGAANQAAVDGGDGTGLADDDTICSCLALSKATVRKTIIDLEAHTIPQIKKSCKAGTGCGGCVAPVGEVPKLLAHTLKKLGIGMDNGICTHFVYSRRELFDIIKVKELKSFDEVMAAAGKGADGCEFCKPVVASIVSSLWNDHALKGGLDMIQDTNDRFLGNIQKTGTYSIIPRCAGGDIDPDTMIAFATTAKKYGLWTKITGAQRLGMYGAPMHQLPDIFKELVDAGMETGQAYGKALRTVKACVGTSWCRYGQQDSVTMAVSLEDRYKGLRAPHKFKMGVSGCLRECAEAQGKDVGLIATQAGYNLYVCGNGGVKPVHAKLLANDCSEEECFKYIDRFLMFYISTAKHLQRTSPWLAELEGGIEYLKKVVINDGLGIGADLEAMMQRNRMNFHCEWKEVAYDDELRKKFQQFANTTETTDSNQIEYIDVRGQRHPANYSPPDILGPALYNKTEAPDDWEWIFAGDAAEFPRNGGLAVKHGSQELAVFYLPAQSSSDQWMATQNICPHKQSRTISRGLTGELASGMLTLADPVYKTTYDLRSGAGIGNPNFNLSTFQTKVEDGRVLVKVPPKEQMEEAFEMQISQAYSAAGKEYKKRGHGAAAKAAASVVAWSCLSFVVLFYRCWFCSC</sequence>
<dbReference type="Pfam" id="PF01077">
    <property type="entry name" value="NIR_SIR"/>
    <property type="match status" value="1"/>
</dbReference>
<dbReference type="InterPro" id="IPR006067">
    <property type="entry name" value="NO2/SO3_Rdtase_4Fe4S_dom"/>
</dbReference>
<dbReference type="InterPro" id="IPR041575">
    <property type="entry name" value="Rubredoxin_C"/>
</dbReference>
<evidence type="ECO:0000256" key="4">
    <source>
        <dbReference type="ARBA" id="ARBA00005096"/>
    </source>
</evidence>
<dbReference type="Gene3D" id="1.10.10.1100">
    <property type="entry name" value="BFD-like [2Fe-2S]-binding domain"/>
    <property type="match status" value="1"/>
</dbReference>
<evidence type="ECO:0000256" key="1">
    <source>
        <dbReference type="ARBA" id="ARBA00001929"/>
    </source>
</evidence>
<dbReference type="Proteomes" id="UP000654075">
    <property type="component" value="Unassembled WGS sequence"/>
</dbReference>
<dbReference type="OMA" id="QCEWKTT"/>